<reference evidence="1" key="1">
    <citation type="journal article" date="2014" name="Microbiology">
        <title>A 2,4-dichlorophenoxyacetic acid degradation plasmid pM7012 discloses distribution of an unclassified megaplasmid group across bacterial species.</title>
        <authorList>
            <person name="Sakai Y."/>
            <person name="Ogawa N."/>
            <person name="Shimomura Y."/>
            <person name="Fujii T."/>
        </authorList>
    </citation>
    <scope>NUCLEOTIDE SEQUENCE</scope>
    <source>
        <strain evidence="1">M701</strain>
    </source>
</reference>
<keyword evidence="1" id="KW-0614">Plasmid</keyword>
<accession>V5YP82</accession>
<name>V5YP82_9BURK</name>
<dbReference type="AlphaFoldDB" id="V5YP82"/>
<evidence type="ECO:0008006" key="2">
    <source>
        <dbReference type="Google" id="ProtNLM"/>
    </source>
</evidence>
<proteinExistence type="predicted"/>
<reference evidence="1" key="2">
    <citation type="submission" date="2024-06" db="EMBL/GenBank/DDBJ databases">
        <authorList>
            <person name="Sakai Y."/>
            <person name="Fujii T."/>
        </authorList>
    </citation>
    <scope>NUCLEOTIDE SEQUENCE</scope>
    <source>
        <strain evidence="1">M701</strain>
        <plasmid evidence="1">pM7012</plasmid>
    </source>
</reference>
<sequence>MIQLWHGGNRWEGHPEIRPSKQGRYECGPGIYLTTHYDTARKYAKGGKVVTRVTLADDIRWIHRQKAPVQSLRDYVSSTSRFPRRADILADIDRAVERRSVNDAVTELAVETLLNLAINRECLAGQQGVLFARWLVEQGVDAMLHRAYGQEQWVVVFNPDIIRRFEVVPASAVNGDWDFPEIKLQDSA</sequence>
<protein>
    <recommendedName>
        <fullName evidence="2">DUF3990 domain-containing protein</fullName>
    </recommendedName>
</protein>
<evidence type="ECO:0000313" key="1">
    <source>
        <dbReference type="EMBL" id="BAO19207.1"/>
    </source>
</evidence>
<dbReference type="RefSeq" id="WP_023842748.1">
    <property type="nucleotide sequence ID" value="NC_022995.1"/>
</dbReference>
<geneLocation type="plasmid" evidence="1">
    <name>pM7012</name>
</geneLocation>
<dbReference type="EMBL" id="AB853026">
    <property type="protein sequence ID" value="BAO19207.1"/>
    <property type="molecule type" value="Genomic_DNA"/>
</dbReference>
<organism evidence="1">
    <name type="scientific">Burkholderia sp. M701</name>
    <dbReference type="NCBI Taxonomy" id="326454"/>
    <lineage>
        <taxon>Bacteria</taxon>
        <taxon>Pseudomonadati</taxon>
        <taxon>Pseudomonadota</taxon>
        <taxon>Betaproteobacteria</taxon>
        <taxon>Burkholderiales</taxon>
        <taxon>Burkholderiaceae</taxon>
        <taxon>Burkholderia</taxon>
    </lineage>
</organism>